<dbReference type="InterPro" id="IPR028994">
    <property type="entry name" value="Integrin_alpha_N"/>
</dbReference>
<dbReference type="Proteomes" id="UP000196694">
    <property type="component" value="Unassembled WGS sequence"/>
</dbReference>
<evidence type="ECO:0000313" key="8">
    <source>
        <dbReference type="EMBL" id="OWJ54375.1"/>
    </source>
</evidence>
<comment type="subcellular location">
    <subcellularLocation>
        <location evidence="1">Membrane</location>
        <topology evidence="1">Single-pass membrane protein</topology>
    </subcellularLocation>
</comment>
<dbReference type="InterPro" id="IPR057420">
    <property type="entry name" value="Beta-prop_CGLA"/>
</dbReference>
<dbReference type="SUPFAM" id="SSF69318">
    <property type="entry name" value="Integrin alpha N-terminal domain"/>
    <property type="match status" value="2"/>
</dbReference>
<evidence type="ECO:0000313" key="9">
    <source>
        <dbReference type="Proteomes" id="UP000058613"/>
    </source>
</evidence>
<evidence type="ECO:0000256" key="5">
    <source>
        <dbReference type="SAM" id="Phobius"/>
    </source>
</evidence>
<protein>
    <recommendedName>
        <fullName evidence="6">Lambda-carrageenase beta-propeller domain-containing protein</fullName>
    </recommendedName>
</protein>
<feature type="transmembrane region" description="Helical" evidence="5">
    <location>
        <begin position="12"/>
        <end position="30"/>
    </location>
</feature>
<evidence type="ECO:0000256" key="3">
    <source>
        <dbReference type="ARBA" id="ARBA00022989"/>
    </source>
</evidence>
<evidence type="ECO:0000256" key="2">
    <source>
        <dbReference type="ARBA" id="ARBA00022692"/>
    </source>
</evidence>
<keyword evidence="2 5" id="KW-0812">Transmembrane</keyword>
<dbReference type="OrthoDB" id="221432at2157"/>
<dbReference type="Proteomes" id="UP000058613">
    <property type="component" value="Chromosome"/>
</dbReference>
<dbReference type="InterPro" id="IPR045232">
    <property type="entry name" value="FAM234"/>
</dbReference>
<keyword evidence="3 5" id="KW-1133">Transmembrane helix</keyword>
<evidence type="ECO:0000313" key="10">
    <source>
        <dbReference type="Proteomes" id="UP000196694"/>
    </source>
</evidence>
<accession>A0A0P0N2H1</accession>
<dbReference type="PANTHER" id="PTHR21419:SF23">
    <property type="entry name" value="PROTEIN DEFECTIVE IN EXINE FORMATION 1"/>
    <property type="match status" value="1"/>
</dbReference>
<evidence type="ECO:0000259" key="6">
    <source>
        <dbReference type="Pfam" id="PF25292"/>
    </source>
</evidence>
<feature type="domain" description="Lambda-carrageenase beta-propeller" evidence="6">
    <location>
        <begin position="326"/>
        <end position="411"/>
    </location>
</feature>
<reference evidence="7 9" key="1">
    <citation type="submission" date="2015-10" db="EMBL/GenBank/DDBJ databases">
        <title>Complete genome sequence of hyperthermophilic archaeon Pyrodictium delaneyi Su06.</title>
        <authorList>
            <person name="Jung J.-H."/>
            <person name="Lin J."/>
            <person name="Holden J.F."/>
            <person name="Park C.-S."/>
        </authorList>
    </citation>
    <scope>NUCLEOTIDE SEQUENCE [LARGE SCALE GENOMIC DNA]</scope>
    <source>
        <strain evidence="7 9">Su06</strain>
    </source>
</reference>
<dbReference type="InterPro" id="IPR015943">
    <property type="entry name" value="WD40/YVTN_repeat-like_dom_sf"/>
</dbReference>
<dbReference type="PANTHER" id="PTHR21419">
    <property type="match status" value="1"/>
</dbReference>
<dbReference type="EMBL" id="NCQP01000006">
    <property type="protein sequence ID" value="OWJ54375.1"/>
    <property type="molecule type" value="Genomic_DNA"/>
</dbReference>
<organism evidence="7 9">
    <name type="scientific">Pyrodictium delaneyi</name>
    <dbReference type="NCBI Taxonomy" id="1273541"/>
    <lineage>
        <taxon>Archaea</taxon>
        <taxon>Thermoproteota</taxon>
        <taxon>Thermoprotei</taxon>
        <taxon>Desulfurococcales</taxon>
        <taxon>Pyrodictiaceae</taxon>
        <taxon>Pyrodictium</taxon>
    </lineage>
</organism>
<name>A0A0P0N2H1_9CREN</name>
<keyword evidence="10" id="KW-1185">Reference proteome</keyword>
<reference evidence="8 10" key="2">
    <citation type="submission" date="2017-05" db="EMBL/GenBank/DDBJ databases">
        <title>The draft genome of the hyperthermophilic archaeon 'Pyrodictium delaneyi strain Hulk', an iron and nitrate reducer, reveals the capacity for sulfate reduction.</title>
        <authorList>
            <person name="Demey L.M."/>
            <person name="Miller C."/>
            <person name="Manzella M."/>
            <person name="Reguera G."/>
            <person name="Kashefi K."/>
        </authorList>
    </citation>
    <scope>NUCLEOTIDE SEQUENCE [LARGE SCALE GENOMIC DNA]</scope>
    <source>
        <strain evidence="8 10">Hulk</strain>
    </source>
</reference>
<dbReference type="GO" id="GO:0016020">
    <property type="term" value="C:membrane"/>
    <property type="evidence" value="ECO:0007669"/>
    <property type="project" value="UniProtKB-SubCell"/>
</dbReference>
<dbReference type="KEGG" id="pdl:Pyrde_0257"/>
<evidence type="ECO:0000313" key="7">
    <source>
        <dbReference type="EMBL" id="ALL00307.1"/>
    </source>
</evidence>
<dbReference type="AlphaFoldDB" id="A0A0P0N2H1"/>
<dbReference type="RefSeq" id="WP_082419385.1">
    <property type="nucleotide sequence ID" value="NZ_CP013011.1"/>
</dbReference>
<evidence type="ECO:0000256" key="4">
    <source>
        <dbReference type="ARBA" id="ARBA00023136"/>
    </source>
</evidence>
<dbReference type="EMBL" id="CP013011">
    <property type="protein sequence ID" value="ALL00307.1"/>
    <property type="molecule type" value="Genomic_DNA"/>
</dbReference>
<dbReference type="Pfam" id="PF25292">
    <property type="entry name" value="Beta-prop_CGLA"/>
    <property type="match status" value="1"/>
</dbReference>
<evidence type="ECO:0000256" key="1">
    <source>
        <dbReference type="ARBA" id="ARBA00004167"/>
    </source>
</evidence>
<proteinExistence type="predicted"/>
<dbReference type="Gene3D" id="2.130.10.10">
    <property type="entry name" value="YVTN repeat-like/Quinoprotein amine dehydrogenase"/>
    <property type="match status" value="1"/>
</dbReference>
<dbReference type="GeneID" id="26098584"/>
<dbReference type="STRING" id="1273541.Pyrde_0257"/>
<gene>
    <name evidence="8" type="ORF">Pdsh_07840</name>
    <name evidence="7" type="ORF">Pyrde_0257</name>
</gene>
<sequence>MPSKPLTPTVRRVSIAVAALLVIILIVALIQTSKSMAQLSVPGWWTQLGYDPYHTSFIPRNVIVGNFSNTIYRVWSFIMPAREGQMGFNMNPLIADVDNDGFTEVVAVDAGGRVIVLYGSDVPGLDTNNFTTIYKLIITVNASLYSTPALADVDGDNVLEAIIGCRDGYLRCVDLASGTIEWEQRVGINIASSPLVYDIDRDGVIDIVVSTANATYRINSVSGEVLWKTPFGRGLQSAASPVLLDDINNDGTLDIAVTNLWGYIFVIDGATGQLIKSIDLWRNGFKGLFITHSPVSADINGDNYREIIVSAGIELIDTTTISRVGYNGSIIVVDPRQGSIITFIDIGSFAWHAQPSIAAADVDNDGMAEIFIASIDGYLYRLDYSNGSLSISWQYQYDTYWPAQSLVLTSHAATISVADINNDTSYEVVLITPYYTLTTVYRLYVIDVETGSSITIYDVMDKYTVAQYAPFTSTDYDAKATMPSLSIADVDGDNALEIIVTSFQVVSCLDAG</sequence>
<keyword evidence="4 5" id="KW-0472">Membrane</keyword>